<dbReference type="PANTHER" id="PTHR33365:SF11">
    <property type="entry name" value="TAT PATHWAY SIGNAL SEQUENCE"/>
    <property type="match status" value="1"/>
</dbReference>
<evidence type="ECO:0008006" key="7">
    <source>
        <dbReference type="Google" id="ProtNLM"/>
    </source>
</evidence>
<evidence type="ECO:0000256" key="3">
    <source>
        <dbReference type="ARBA" id="ARBA00035112"/>
    </source>
</evidence>
<dbReference type="InterPro" id="IPR021765">
    <property type="entry name" value="UstYa-like"/>
</dbReference>
<keyword evidence="4" id="KW-0812">Transmembrane</keyword>
<keyword evidence="6" id="KW-1185">Reference proteome</keyword>
<accession>A0A6A6VPD5</accession>
<dbReference type="Pfam" id="PF11807">
    <property type="entry name" value="UstYa"/>
    <property type="match status" value="1"/>
</dbReference>
<reference evidence="5" key="1">
    <citation type="journal article" date="2020" name="Stud. Mycol.">
        <title>101 Dothideomycetes genomes: a test case for predicting lifestyles and emergence of pathogens.</title>
        <authorList>
            <person name="Haridas S."/>
            <person name="Albert R."/>
            <person name="Binder M."/>
            <person name="Bloem J."/>
            <person name="Labutti K."/>
            <person name="Salamov A."/>
            <person name="Andreopoulos B."/>
            <person name="Baker S."/>
            <person name="Barry K."/>
            <person name="Bills G."/>
            <person name="Bluhm B."/>
            <person name="Cannon C."/>
            <person name="Castanera R."/>
            <person name="Culley D."/>
            <person name="Daum C."/>
            <person name="Ezra D."/>
            <person name="Gonzalez J."/>
            <person name="Henrissat B."/>
            <person name="Kuo A."/>
            <person name="Liang C."/>
            <person name="Lipzen A."/>
            <person name="Lutzoni F."/>
            <person name="Magnuson J."/>
            <person name="Mondo S."/>
            <person name="Nolan M."/>
            <person name="Ohm R."/>
            <person name="Pangilinan J."/>
            <person name="Park H.-J."/>
            <person name="Ramirez L."/>
            <person name="Alfaro M."/>
            <person name="Sun H."/>
            <person name="Tritt A."/>
            <person name="Yoshinaga Y."/>
            <person name="Zwiers L.-H."/>
            <person name="Turgeon B."/>
            <person name="Goodwin S."/>
            <person name="Spatafora J."/>
            <person name="Crous P."/>
            <person name="Grigoriev I."/>
        </authorList>
    </citation>
    <scope>NUCLEOTIDE SEQUENCE</scope>
    <source>
        <strain evidence="5">CBS 119925</strain>
    </source>
</reference>
<evidence type="ECO:0000313" key="5">
    <source>
        <dbReference type="EMBL" id="KAF2751047.1"/>
    </source>
</evidence>
<dbReference type="PANTHER" id="PTHR33365">
    <property type="entry name" value="YALI0B05434P"/>
    <property type="match status" value="1"/>
</dbReference>
<keyword evidence="4" id="KW-0472">Membrane</keyword>
<dbReference type="Proteomes" id="UP000799440">
    <property type="component" value="Unassembled WGS sequence"/>
</dbReference>
<dbReference type="AlphaFoldDB" id="A0A6A6VPD5"/>
<keyword evidence="4" id="KW-1133">Transmembrane helix</keyword>
<organism evidence="5 6">
    <name type="scientific">Sporormia fimetaria CBS 119925</name>
    <dbReference type="NCBI Taxonomy" id="1340428"/>
    <lineage>
        <taxon>Eukaryota</taxon>
        <taxon>Fungi</taxon>
        <taxon>Dikarya</taxon>
        <taxon>Ascomycota</taxon>
        <taxon>Pezizomycotina</taxon>
        <taxon>Dothideomycetes</taxon>
        <taxon>Pleosporomycetidae</taxon>
        <taxon>Pleosporales</taxon>
        <taxon>Sporormiaceae</taxon>
        <taxon>Sporormia</taxon>
    </lineage>
</organism>
<feature type="transmembrane region" description="Helical" evidence="4">
    <location>
        <begin position="45"/>
        <end position="64"/>
    </location>
</feature>
<evidence type="ECO:0000256" key="1">
    <source>
        <dbReference type="ARBA" id="ARBA00004685"/>
    </source>
</evidence>
<evidence type="ECO:0000256" key="4">
    <source>
        <dbReference type="SAM" id="Phobius"/>
    </source>
</evidence>
<protein>
    <recommendedName>
        <fullName evidence="7">Oxidase ustYa</fullName>
    </recommendedName>
</protein>
<comment type="pathway">
    <text evidence="1">Mycotoxin biosynthesis.</text>
</comment>
<name>A0A6A6VPD5_9PLEO</name>
<dbReference type="EMBL" id="MU006563">
    <property type="protein sequence ID" value="KAF2751047.1"/>
    <property type="molecule type" value="Genomic_DNA"/>
</dbReference>
<dbReference type="OrthoDB" id="3687641at2759"/>
<proteinExistence type="inferred from homology"/>
<comment type="similarity">
    <text evidence="3">Belongs to the ustYa family.</text>
</comment>
<evidence type="ECO:0000313" key="6">
    <source>
        <dbReference type="Proteomes" id="UP000799440"/>
    </source>
</evidence>
<dbReference type="GO" id="GO:0043386">
    <property type="term" value="P:mycotoxin biosynthetic process"/>
    <property type="evidence" value="ECO:0007669"/>
    <property type="project" value="InterPro"/>
</dbReference>
<dbReference type="GO" id="GO:0016491">
    <property type="term" value="F:oxidoreductase activity"/>
    <property type="evidence" value="ECO:0007669"/>
    <property type="project" value="UniProtKB-KW"/>
</dbReference>
<sequence>METQPDDEREKEGFLHSRTSTEGYVPQALCEKCASGKRRSRPLLSYLRILGELILVVLVVFLLASRSKEQEERPLRRTPVPKFPKKIYKFVNDERYSRQDMFFNASTTLQTLHNWIPFSSASRGYIHLPDTVSTSSYDLPEPYIVSLDRYKDGPGYMVSVFHQLHCLSYLGEHFQRGYGGIELDKEVAKHSAHCFNYLRQGIMCAADTTLEGKTEEGPGEGSEHVCTDYDALLEWANGLATLRWREGLLPGESIL</sequence>
<evidence type="ECO:0000256" key="2">
    <source>
        <dbReference type="ARBA" id="ARBA00023002"/>
    </source>
</evidence>
<gene>
    <name evidence="5" type="ORF">M011DRAFT_396141</name>
</gene>
<keyword evidence="2" id="KW-0560">Oxidoreductase</keyword>